<accession>A0A7X5YG80</accession>
<keyword evidence="5 9" id="KW-0798">TonB box</keyword>
<name>A0A7X5YG80_9BACT</name>
<evidence type="ECO:0000313" key="16">
    <source>
        <dbReference type="Proteomes" id="UP000576368"/>
    </source>
</evidence>
<evidence type="ECO:0000256" key="3">
    <source>
        <dbReference type="ARBA" id="ARBA00022452"/>
    </source>
</evidence>
<evidence type="ECO:0000313" key="17">
    <source>
        <dbReference type="Proteomes" id="UP001302374"/>
    </source>
</evidence>
<keyword evidence="15" id="KW-0675">Receptor</keyword>
<dbReference type="AlphaFoldDB" id="A0A7X5YG80"/>
<feature type="compositionally biased region" description="Polar residues" evidence="10">
    <location>
        <begin position="513"/>
        <end position="522"/>
    </location>
</feature>
<dbReference type="InterPro" id="IPR008969">
    <property type="entry name" value="CarboxyPept-like_regulatory"/>
</dbReference>
<evidence type="ECO:0000256" key="4">
    <source>
        <dbReference type="ARBA" id="ARBA00022692"/>
    </source>
</evidence>
<evidence type="ECO:0000313" key="14">
    <source>
        <dbReference type="EMBL" id="NJC20575.1"/>
    </source>
</evidence>
<dbReference type="InterPro" id="IPR039426">
    <property type="entry name" value="TonB-dep_rcpt-like"/>
</dbReference>
<dbReference type="GeneID" id="86892743"/>
<comment type="subcellular location">
    <subcellularLocation>
        <location evidence="1 8">Cell outer membrane</location>
        <topology evidence="1 8">Multi-pass membrane protein</topology>
    </subcellularLocation>
</comment>
<evidence type="ECO:0000256" key="9">
    <source>
        <dbReference type="RuleBase" id="RU003357"/>
    </source>
</evidence>
<dbReference type="InterPro" id="IPR037066">
    <property type="entry name" value="Plug_dom_sf"/>
</dbReference>
<feature type="domain" description="TonB-dependent receptor-like beta-barrel" evidence="12">
    <location>
        <begin position="558"/>
        <end position="926"/>
    </location>
</feature>
<dbReference type="Pfam" id="PF13715">
    <property type="entry name" value="CarbopepD_reg_2"/>
    <property type="match status" value="1"/>
</dbReference>
<gene>
    <name evidence="15" type="ORF">F1644_15565</name>
    <name evidence="14" type="ORF">GGR15_004230</name>
</gene>
<dbReference type="Pfam" id="PF07715">
    <property type="entry name" value="Plug"/>
    <property type="match status" value="1"/>
</dbReference>
<sequence length="1154" mass="129664">MKLTFLMMCAFVFSLSAGVRAQDQMVTLKVEGMPFTKVISELKRQTQLDFFYSFDEVDVKQTISLDVKNSKIDEVLQQMFGDKFTWEYIDRMVIIKPALPDEPEKKSLRVKGFVYDMQRVPMPGVTVKVAGVSLGTATDTRGWFAMDLPVTSGTLEFSFVGFKKKMVAFNAQSDTLRVIMEEDIQALDETIVVAYGNTTRRKSTGAISVVKGEELRGIPAASIATLLQGRVAGMDVTQMSGAPGGGGTAVTIRGYNSLDVEQGRRFSNPLWVVDGVPMNSFSSPITGTNLLSDLNPDMIESIQVLKDASSAAIYGSRAANGVILVTTKKGKQNQKATFTANVSYTWSMLPELPTVTTGRGERLHRLRVARDFPWAYVDPETNRYKYPTTLREQYDYSSQGAKLDANFIVVPRNTENGSMLQDSLNSFYNNSTNYFPIYYVKGKVINANIQTYGGSEKMTYGIGLGYYNEKGIFRGTGYNRVDLNSTMNVTPVNRLNVDLRLNASLSNRDRTSGDGTLQSASPVETVPGDPQELSSLLPGEGSVAWNAVLDALKGTKEKNRGVRLRTNFRLGYEPIDGLNISTSLAADYSIDRRNYFQPSYMSDDDYSKSVGETGINLMVLNENLVSYNRTFKEEHMVNFVAGFSYQYDQTEYNGGSAQNAPSDKIYYAPAGMPDLGIQESNGTKETIALKHYQSDMQEKTLLSYFARLEYGFRDKYLVSFSLRRDGSSTFGEDNRWGTFPSVAAGWTFSEESFVKDNLSWLSFGKIRASWGRSGMHFSQNYLALGIMNVGATPYRGQATIEPEWVRGLYNHDLSWEETDQYDFGLDLDLFNHRLGITLDYYYRYTDKLLTTIWLPGIHNGYSSQWRNAGAISNEGIEVMIKYDIFNREDLYWKISVNGARNWNRFEKSYDGKDFGGNIIGKPLNGIYALKTDGFINEQDEMKVFYNQQGVSNYLSNFYKGAFYKPGDYKFVDVNGDGTIGSGDAVYCGSALPIVSGGIVNEFRWKNFDLNMLMAYSLGRHIVNNLSKAVLTNGKYALMTDLNAISFWEKPGDHPDYPKLESDRMNSMWSYVDRDVEKVNYLKLKTLTVGYSFPKKWSRKAGIDELRVFVSGENLFTWTNYSGLDPETVDITSGFDLMSNYPLARKYTLGLTLKF</sequence>
<dbReference type="InterPro" id="IPR000531">
    <property type="entry name" value="Beta-barrel_TonB"/>
</dbReference>
<feature type="chain" id="PRO_5031413729" evidence="11">
    <location>
        <begin position="22"/>
        <end position="1154"/>
    </location>
</feature>
<evidence type="ECO:0000256" key="8">
    <source>
        <dbReference type="PROSITE-ProRule" id="PRU01360"/>
    </source>
</evidence>
<dbReference type="Proteomes" id="UP000576368">
    <property type="component" value="Unassembled WGS sequence"/>
</dbReference>
<keyword evidence="17" id="KW-1185">Reference proteome</keyword>
<evidence type="ECO:0000256" key="7">
    <source>
        <dbReference type="ARBA" id="ARBA00023237"/>
    </source>
</evidence>
<evidence type="ECO:0000256" key="11">
    <source>
        <dbReference type="SAM" id="SignalP"/>
    </source>
</evidence>
<evidence type="ECO:0000256" key="2">
    <source>
        <dbReference type="ARBA" id="ARBA00022448"/>
    </source>
</evidence>
<evidence type="ECO:0000313" key="15">
    <source>
        <dbReference type="EMBL" id="WOF13595.1"/>
    </source>
</evidence>
<dbReference type="Gene3D" id="2.170.130.10">
    <property type="entry name" value="TonB-dependent receptor, plug domain"/>
    <property type="match status" value="1"/>
</dbReference>
<proteinExistence type="inferred from homology"/>
<dbReference type="SUPFAM" id="SSF56935">
    <property type="entry name" value="Porins"/>
    <property type="match status" value="1"/>
</dbReference>
<evidence type="ECO:0000259" key="13">
    <source>
        <dbReference type="Pfam" id="PF07715"/>
    </source>
</evidence>
<comment type="similarity">
    <text evidence="8 9">Belongs to the TonB-dependent receptor family.</text>
</comment>
<dbReference type="InterPro" id="IPR023997">
    <property type="entry name" value="TonB-dep_OMP_SusC/RagA_CS"/>
</dbReference>
<dbReference type="InterPro" id="IPR036942">
    <property type="entry name" value="Beta-barrel_TonB_sf"/>
</dbReference>
<evidence type="ECO:0000256" key="1">
    <source>
        <dbReference type="ARBA" id="ARBA00004571"/>
    </source>
</evidence>
<keyword evidence="11" id="KW-0732">Signal</keyword>
<dbReference type="InterPro" id="IPR023996">
    <property type="entry name" value="TonB-dep_OMP_SusC/RagA"/>
</dbReference>
<organism evidence="14 16">
    <name type="scientific">Butyricimonas paravirosa</name>
    <dbReference type="NCBI Taxonomy" id="1472417"/>
    <lineage>
        <taxon>Bacteria</taxon>
        <taxon>Pseudomonadati</taxon>
        <taxon>Bacteroidota</taxon>
        <taxon>Bacteroidia</taxon>
        <taxon>Bacteroidales</taxon>
        <taxon>Odoribacteraceae</taxon>
        <taxon>Butyricimonas</taxon>
    </lineage>
</organism>
<evidence type="ECO:0000256" key="6">
    <source>
        <dbReference type="ARBA" id="ARBA00023136"/>
    </source>
</evidence>
<keyword evidence="7 8" id="KW-0998">Cell outer membrane</keyword>
<dbReference type="Pfam" id="PF00593">
    <property type="entry name" value="TonB_dep_Rec_b-barrel"/>
    <property type="match status" value="1"/>
</dbReference>
<reference evidence="15 17" key="1">
    <citation type="submission" date="2019-09" db="EMBL/GenBank/DDBJ databases">
        <title>Butyricimonas paravirosa DSM 105722 (=214-4 = JCM 18677 = CCUG 65563).</title>
        <authorList>
            <person name="Le Roy T."/>
            <person name="Cani P.D."/>
        </authorList>
    </citation>
    <scope>NUCLEOTIDE SEQUENCE [LARGE SCALE GENOMIC DNA]</scope>
    <source>
        <strain evidence="15 17">DSM 105722</strain>
    </source>
</reference>
<dbReference type="SUPFAM" id="SSF49464">
    <property type="entry name" value="Carboxypeptidase regulatory domain-like"/>
    <property type="match status" value="1"/>
</dbReference>
<feature type="domain" description="TonB-dependent receptor plug" evidence="13">
    <location>
        <begin position="200"/>
        <end position="322"/>
    </location>
</feature>
<dbReference type="Gene3D" id="2.60.40.1120">
    <property type="entry name" value="Carboxypeptidase-like, regulatory domain"/>
    <property type="match status" value="1"/>
</dbReference>
<evidence type="ECO:0000259" key="12">
    <source>
        <dbReference type="Pfam" id="PF00593"/>
    </source>
</evidence>
<feature type="region of interest" description="Disordered" evidence="10">
    <location>
        <begin position="506"/>
        <end position="533"/>
    </location>
</feature>
<feature type="signal peptide" evidence="11">
    <location>
        <begin position="1"/>
        <end position="21"/>
    </location>
</feature>
<keyword evidence="4 8" id="KW-0812">Transmembrane</keyword>
<dbReference type="PROSITE" id="PS52016">
    <property type="entry name" value="TONB_DEPENDENT_REC_3"/>
    <property type="match status" value="1"/>
</dbReference>
<keyword evidence="3 8" id="KW-1134">Transmembrane beta strand</keyword>
<evidence type="ECO:0000256" key="10">
    <source>
        <dbReference type="SAM" id="MobiDB-lite"/>
    </source>
</evidence>
<keyword evidence="2 8" id="KW-0813">Transport</keyword>
<dbReference type="NCBIfam" id="TIGR04056">
    <property type="entry name" value="OMP_RagA_SusC"/>
    <property type="match status" value="1"/>
</dbReference>
<dbReference type="NCBIfam" id="TIGR04057">
    <property type="entry name" value="SusC_RagA_signa"/>
    <property type="match status" value="1"/>
</dbReference>
<dbReference type="Gene3D" id="2.40.170.20">
    <property type="entry name" value="TonB-dependent receptor, beta-barrel domain"/>
    <property type="match status" value="1"/>
</dbReference>
<dbReference type="GO" id="GO:0009279">
    <property type="term" value="C:cell outer membrane"/>
    <property type="evidence" value="ECO:0007669"/>
    <property type="project" value="UniProtKB-SubCell"/>
</dbReference>
<evidence type="ECO:0000256" key="5">
    <source>
        <dbReference type="ARBA" id="ARBA00023077"/>
    </source>
</evidence>
<dbReference type="InterPro" id="IPR012910">
    <property type="entry name" value="Plug_dom"/>
</dbReference>
<protein>
    <submittedName>
        <fullName evidence="15">TonB-dependent receptor</fullName>
    </submittedName>
    <submittedName>
        <fullName evidence="14">TonB-linked SusC/RagA family outer membrane protein</fullName>
    </submittedName>
</protein>
<dbReference type="EMBL" id="JAATLI010000019">
    <property type="protein sequence ID" value="NJC20575.1"/>
    <property type="molecule type" value="Genomic_DNA"/>
</dbReference>
<dbReference type="RefSeq" id="WP_118305375.1">
    <property type="nucleotide sequence ID" value="NZ_BMPA01000018.1"/>
</dbReference>
<dbReference type="EMBL" id="CP043839">
    <property type="protein sequence ID" value="WOF13595.1"/>
    <property type="molecule type" value="Genomic_DNA"/>
</dbReference>
<reference evidence="14 16" key="2">
    <citation type="submission" date="2020-03" db="EMBL/GenBank/DDBJ databases">
        <title>Genomic Encyclopedia of Type Strains, Phase IV (KMG-IV): sequencing the most valuable type-strain genomes for metagenomic binning, comparative biology and taxonomic classification.</title>
        <authorList>
            <person name="Goeker M."/>
        </authorList>
    </citation>
    <scope>NUCLEOTIDE SEQUENCE [LARGE SCALE GENOMIC DNA]</scope>
    <source>
        <strain evidence="14 16">DSM 105722</strain>
    </source>
</reference>
<dbReference type="Proteomes" id="UP001302374">
    <property type="component" value="Chromosome"/>
</dbReference>
<keyword evidence="6 8" id="KW-0472">Membrane</keyword>